<dbReference type="CDD" id="cd12148">
    <property type="entry name" value="fungal_TF_MHR"/>
    <property type="match status" value="1"/>
</dbReference>
<evidence type="ECO:0000256" key="2">
    <source>
        <dbReference type="ARBA" id="ARBA00022723"/>
    </source>
</evidence>
<dbReference type="InterPro" id="IPR036864">
    <property type="entry name" value="Zn2-C6_fun-type_DNA-bd_sf"/>
</dbReference>
<dbReference type="GO" id="GO:0003677">
    <property type="term" value="F:DNA binding"/>
    <property type="evidence" value="ECO:0007669"/>
    <property type="project" value="UniProtKB-KW"/>
</dbReference>
<feature type="compositionally biased region" description="Polar residues" evidence="7">
    <location>
        <begin position="193"/>
        <end position="209"/>
    </location>
</feature>
<dbReference type="InterPro" id="IPR050613">
    <property type="entry name" value="Sec_Metabolite_Reg"/>
</dbReference>
<dbReference type="Proteomes" id="UP000324241">
    <property type="component" value="Unassembled WGS sequence"/>
</dbReference>
<keyword evidence="6" id="KW-0539">Nucleus</keyword>
<dbReference type="InterPro" id="IPR007219">
    <property type="entry name" value="XnlR_reg_dom"/>
</dbReference>
<dbReference type="CDD" id="cd00067">
    <property type="entry name" value="GAL4"/>
    <property type="match status" value="1"/>
</dbReference>
<gene>
    <name evidence="9" type="ORF">ATNIH1004_008840</name>
</gene>
<dbReference type="OrthoDB" id="2269373at2759"/>
<accession>A0A5M9MH45</accession>
<feature type="region of interest" description="Disordered" evidence="7">
    <location>
        <begin position="1"/>
        <end position="27"/>
    </location>
</feature>
<dbReference type="GO" id="GO:0000981">
    <property type="term" value="F:DNA-binding transcription factor activity, RNA polymerase II-specific"/>
    <property type="evidence" value="ECO:0007669"/>
    <property type="project" value="InterPro"/>
</dbReference>
<evidence type="ECO:0000256" key="3">
    <source>
        <dbReference type="ARBA" id="ARBA00023015"/>
    </source>
</evidence>
<evidence type="ECO:0000256" key="4">
    <source>
        <dbReference type="ARBA" id="ARBA00023125"/>
    </source>
</evidence>
<keyword evidence="2" id="KW-0479">Metal-binding</keyword>
<dbReference type="Gene3D" id="4.10.240.10">
    <property type="entry name" value="Zn(2)-C6 fungal-type DNA-binding domain"/>
    <property type="match status" value="1"/>
</dbReference>
<comment type="caution">
    <text evidence="9">The sequence shown here is derived from an EMBL/GenBank/DDBJ whole genome shotgun (WGS) entry which is preliminary data.</text>
</comment>
<dbReference type="PROSITE" id="PS50048">
    <property type="entry name" value="ZN2_CY6_FUNGAL_2"/>
    <property type="match status" value="1"/>
</dbReference>
<comment type="subcellular location">
    <subcellularLocation>
        <location evidence="1">Nucleus</location>
    </subcellularLocation>
</comment>
<dbReference type="GO" id="GO:0005634">
    <property type="term" value="C:nucleus"/>
    <property type="evidence" value="ECO:0007669"/>
    <property type="project" value="UniProtKB-SubCell"/>
</dbReference>
<feature type="domain" description="Zn(2)-C6 fungal-type" evidence="8">
    <location>
        <begin position="28"/>
        <end position="57"/>
    </location>
</feature>
<dbReference type="GO" id="GO:0006351">
    <property type="term" value="P:DNA-templated transcription"/>
    <property type="evidence" value="ECO:0007669"/>
    <property type="project" value="InterPro"/>
</dbReference>
<dbReference type="PANTHER" id="PTHR31001:SF85">
    <property type="entry name" value="ZN(II)2CYS6 TRANSCRIPTION FACTOR (EUROFUNG)"/>
    <property type="match status" value="1"/>
</dbReference>
<evidence type="ECO:0000259" key="8">
    <source>
        <dbReference type="PROSITE" id="PS50048"/>
    </source>
</evidence>
<dbReference type="SMART" id="SM00066">
    <property type="entry name" value="GAL4"/>
    <property type="match status" value="1"/>
</dbReference>
<keyword evidence="5" id="KW-0804">Transcription</keyword>
<dbReference type="VEuPathDB" id="FungiDB:EYZ11_008634"/>
<protein>
    <recommendedName>
        <fullName evidence="8">Zn(2)-C6 fungal-type domain-containing protein</fullName>
    </recommendedName>
</protein>
<dbReference type="Pfam" id="PF00172">
    <property type="entry name" value="Zn_clus"/>
    <property type="match status" value="1"/>
</dbReference>
<feature type="region of interest" description="Disordered" evidence="7">
    <location>
        <begin position="744"/>
        <end position="781"/>
    </location>
</feature>
<name>A0A5M9MH45_9EURO</name>
<dbReference type="GeneID" id="54331542"/>
<dbReference type="SMART" id="SM00906">
    <property type="entry name" value="Fungal_trans"/>
    <property type="match status" value="1"/>
</dbReference>
<evidence type="ECO:0000313" key="10">
    <source>
        <dbReference type="Proteomes" id="UP000324241"/>
    </source>
</evidence>
<dbReference type="PANTHER" id="PTHR31001">
    <property type="entry name" value="UNCHARACTERIZED TRANSCRIPTIONAL REGULATORY PROTEIN"/>
    <property type="match status" value="1"/>
</dbReference>
<dbReference type="GO" id="GO:0008270">
    <property type="term" value="F:zinc ion binding"/>
    <property type="evidence" value="ECO:0007669"/>
    <property type="project" value="InterPro"/>
</dbReference>
<keyword evidence="4" id="KW-0238">DNA-binding</keyword>
<evidence type="ECO:0000313" key="9">
    <source>
        <dbReference type="EMBL" id="KAA8644634.1"/>
    </source>
</evidence>
<evidence type="ECO:0000256" key="1">
    <source>
        <dbReference type="ARBA" id="ARBA00004123"/>
    </source>
</evidence>
<dbReference type="EMBL" id="QUQM01000006">
    <property type="protein sequence ID" value="KAA8644634.1"/>
    <property type="molecule type" value="Genomic_DNA"/>
</dbReference>
<dbReference type="SUPFAM" id="SSF57701">
    <property type="entry name" value="Zn2/Cys6 DNA-binding domain"/>
    <property type="match status" value="1"/>
</dbReference>
<feature type="region of interest" description="Disordered" evidence="7">
    <location>
        <begin position="186"/>
        <end position="216"/>
    </location>
</feature>
<evidence type="ECO:0000256" key="7">
    <source>
        <dbReference type="SAM" id="MobiDB-lite"/>
    </source>
</evidence>
<keyword evidence="3" id="KW-0805">Transcription regulation</keyword>
<evidence type="ECO:0000256" key="6">
    <source>
        <dbReference type="ARBA" id="ARBA00023242"/>
    </source>
</evidence>
<dbReference type="InterPro" id="IPR001138">
    <property type="entry name" value="Zn2Cys6_DnaBD"/>
</dbReference>
<dbReference type="GO" id="GO:0009893">
    <property type="term" value="P:positive regulation of metabolic process"/>
    <property type="evidence" value="ECO:0007669"/>
    <property type="project" value="UniProtKB-ARBA"/>
</dbReference>
<dbReference type="Pfam" id="PF04082">
    <property type="entry name" value="Fungal_trans"/>
    <property type="match status" value="1"/>
</dbReference>
<sequence length="833" mass="92884">MADCQPVGQGSTITTSSTQDPKPLKTHSCSSCQRRKVKCNRQEPCAWCAKYGVQCVYHPPQRPRRRKRNHPEANLAARLERYEEVLRQNSIDPDVFSTTRAVSSPAHEAVISKTVASATELTDLSGPLSAPRTSNSSHAGHTELRRFVSKKGNSQLMDKCERRGVISSTQAIRIVNDIDEGKQLQEAEDAIRESSSPADSDQSGQNDNSPVVDAESGLIFSSPGRTPLSSMHPNPVHIFKLWQTFLENVNPLIKVLHAPVVQQQILEAAGDLHAVSKEMEALMFSIYCISVISLGEDEVKRSFGESRATLISRYKRSAETALRNAGLLKTSNMVVLQSFLLYLVTQLSLRTFMRNPHPLTNPQFSLRLLSDPHSLWSFCGVAMRIAQRIGLHKDGSHLGLSVYETEMRRRLWLQLIIFDATAGYYSGCGSAISLPPTSQTTLPPLNVNDSNLDPNMTEPPQECTGPTEMVFCLVRHEFGEWLRHRAGTKSGFDGHWGFLRSSSVPLSEKDAAIDELEEKFETKFLKHCDVSIPLHFITVTMARSVVCMIRLAAHHPRQYSGSSIAGVGGGGAHKQAQCNLHLSEEERDRIFTTCIQVAEYCDAVQTNRATKKYLWHVDYNVQWDALIYMLSELRGRRVEGAEVARAWVLVNSICGRHYRQMGPRVRRSTLHIAIHNLIIKAWKGHVDECGRRDIPSQPCPDLVATWLKLGLGAPQTVAAAAPPLSVPLQQQEAPSSRIPYSVEDTQQTLESENSFAGNTNTNSPQLQPSITPFQQHGSATETEIGTDKKEMDFVSMGGVPALDVNPMDWERWDDLLQQFQQECWDENTLFSQT</sequence>
<proteinExistence type="predicted"/>
<reference evidence="9 10" key="1">
    <citation type="submission" date="2019-08" db="EMBL/GenBank/DDBJ databases">
        <title>The genome sequence of a newly discovered highly antifungal drug resistant Aspergillus species, Aspergillus tanneri NIH 1004.</title>
        <authorList>
            <person name="Mounaud S."/>
            <person name="Singh I."/>
            <person name="Joardar V."/>
            <person name="Pakala S."/>
            <person name="Pakala S."/>
            <person name="Venepally P."/>
            <person name="Chung J.K."/>
            <person name="Losada L."/>
            <person name="Nierman W.C."/>
        </authorList>
    </citation>
    <scope>NUCLEOTIDE SEQUENCE [LARGE SCALE GENOMIC DNA]</scope>
    <source>
        <strain evidence="9 10">NIH1004</strain>
    </source>
</reference>
<dbReference type="VEuPathDB" id="FungiDB:EYZ11_010151"/>
<evidence type="ECO:0000256" key="5">
    <source>
        <dbReference type="ARBA" id="ARBA00023163"/>
    </source>
</evidence>
<dbReference type="RefSeq" id="XP_033423995.1">
    <property type="nucleotide sequence ID" value="XM_033573443.1"/>
</dbReference>
<feature type="region of interest" description="Disordered" evidence="7">
    <location>
        <begin position="123"/>
        <end position="155"/>
    </location>
</feature>
<organism evidence="9 10">
    <name type="scientific">Aspergillus tanneri</name>
    <dbReference type="NCBI Taxonomy" id="1220188"/>
    <lineage>
        <taxon>Eukaryota</taxon>
        <taxon>Fungi</taxon>
        <taxon>Dikarya</taxon>
        <taxon>Ascomycota</taxon>
        <taxon>Pezizomycotina</taxon>
        <taxon>Eurotiomycetes</taxon>
        <taxon>Eurotiomycetidae</taxon>
        <taxon>Eurotiales</taxon>
        <taxon>Aspergillaceae</taxon>
        <taxon>Aspergillus</taxon>
        <taxon>Aspergillus subgen. Circumdati</taxon>
    </lineage>
</organism>
<dbReference type="AlphaFoldDB" id="A0A5M9MH45"/>